<evidence type="ECO:0000256" key="4">
    <source>
        <dbReference type="ARBA" id="ARBA00022679"/>
    </source>
</evidence>
<dbReference type="FunFam" id="3.40.50.300:FF:000119">
    <property type="entry name" value="Sulfate adenylyltransferase subunit 1"/>
    <property type="match status" value="1"/>
</dbReference>
<evidence type="ECO:0000313" key="13">
    <source>
        <dbReference type="EMBL" id="ARN82835.1"/>
    </source>
</evidence>
<dbReference type="InterPro" id="IPR011779">
    <property type="entry name" value="SO4_adenylTrfase_lsu"/>
</dbReference>
<dbReference type="GO" id="GO:0070814">
    <property type="term" value="P:hydrogen sulfide biosynthetic process"/>
    <property type="evidence" value="ECO:0007669"/>
    <property type="project" value="UniProtKB-UniRule"/>
</dbReference>
<dbReference type="AlphaFoldDB" id="A0A1W6MZ33"/>
<keyword evidence="4 11" id="KW-0808">Transferase</keyword>
<dbReference type="RefSeq" id="WP_085772972.1">
    <property type="nucleotide sequence ID" value="NZ_AP027149.1"/>
</dbReference>
<dbReference type="Proteomes" id="UP000193978">
    <property type="component" value="Chromosome"/>
</dbReference>
<dbReference type="OrthoDB" id="9804504at2"/>
<evidence type="ECO:0000256" key="7">
    <source>
        <dbReference type="ARBA" id="ARBA00022840"/>
    </source>
</evidence>
<dbReference type="PROSITE" id="PS51722">
    <property type="entry name" value="G_TR_2"/>
    <property type="match status" value="1"/>
</dbReference>
<sequence>MHGVPAQAPVGRAAEKPLLRFITCGSVDDGKSTLIGRLLYDAGLAPDDLIEALEKDSKKHGTQGEALDFALLVDGLAAEREQGITIDVAYRYFATEKRKFIVADTPGHEQYTRNMATGASTAELAVLLIDARRGVLSQTRRHAVIVSMLGVRHVALAINKMDLVDYDEATFRRIEAEFRDFARHLRFLSIEAFPLVAKDGDNLVHQSAHMPWREGLPLLAYLESVEVDRGALVQPFRFPVQWVNRPSHDFRGFSGFVCGGNVRRGDIVRILPIGRDTTIARVVGGGGDLDCAVAGQSVTLTLAEEIDVSRGDMLASPASPAKVGDRLKARLLWLVREPLVCNKSYLLKLAARTVPAAVKSVTARVEIETGLAAPLTEEGETLAFNAIGEAEIELDQPIVCDRYIENRETGGFILIDRVTNETVAVGLVTEAEEAAKSASYLEASYSSMEGLPPPSVEPVPTRRTSFLKSLSWRPLGSLLTFAIVFGFTRDLALSLAITATEAVAKVGLYYLHERAWTRKGATAAENGAPPPDDAGL</sequence>
<keyword evidence="6 11" id="KW-0547">Nucleotide-binding</keyword>
<gene>
    <name evidence="11" type="primary">cysN</name>
    <name evidence="13" type="ORF">B1812_19065</name>
</gene>
<dbReference type="KEGG" id="mbry:B1812_19065"/>
<dbReference type="CDD" id="cd04095">
    <property type="entry name" value="CysN_NoDQ_III"/>
    <property type="match status" value="1"/>
</dbReference>
<comment type="similarity">
    <text evidence="11">Belongs to the TRAFAC class translation factor GTPase superfamily. Classic translation factor GTPase family. CysN/NodQ subfamily.</text>
</comment>
<evidence type="ECO:0000256" key="9">
    <source>
        <dbReference type="ARBA" id="ARBA00024872"/>
    </source>
</evidence>
<comment type="subunit">
    <text evidence="11">Heterodimer composed of CysD, the smaller subunit, and CysN.</text>
</comment>
<accession>A0A1W6MZ33</accession>
<evidence type="ECO:0000256" key="6">
    <source>
        <dbReference type="ARBA" id="ARBA00022741"/>
    </source>
</evidence>
<dbReference type="HAMAP" id="MF_00062">
    <property type="entry name" value="Sulf_adenylyltr_sub1"/>
    <property type="match status" value="1"/>
</dbReference>
<dbReference type="CDD" id="cd03695">
    <property type="entry name" value="CysN_NodQ_II"/>
    <property type="match status" value="1"/>
</dbReference>
<dbReference type="STRING" id="655015.B1812_19065"/>
<reference evidence="13 14" key="1">
    <citation type="submission" date="2017-02" db="EMBL/GenBank/DDBJ databases">
        <authorList>
            <person name="Peterson S.W."/>
        </authorList>
    </citation>
    <scope>NUCLEOTIDE SEQUENCE [LARGE SCALE GENOMIC DNA]</scope>
    <source>
        <strain evidence="13 14">S285</strain>
    </source>
</reference>
<dbReference type="PROSITE" id="PS00301">
    <property type="entry name" value="G_TR_1"/>
    <property type="match status" value="1"/>
</dbReference>
<dbReference type="GO" id="GO:0003924">
    <property type="term" value="F:GTPase activity"/>
    <property type="evidence" value="ECO:0007669"/>
    <property type="project" value="InterPro"/>
</dbReference>
<evidence type="ECO:0000259" key="12">
    <source>
        <dbReference type="PROSITE" id="PS51722"/>
    </source>
</evidence>
<dbReference type="SUPFAM" id="SSF50447">
    <property type="entry name" value="Translation proteins"/>
    <property type="match status" value="1"/>
</dbReference>
<dbReference type="GO" id="GO:0004781">
    <property type="term" value="F:sulfate adenylyltransferase (ATP) activity"/>
    <property type="evidence" value="ECO:0007669"/>
    <property type="project" value="UniProtKB-UniRule"/>
</dbReference>
<dbReference type="InterPro" id="IPR018638">
    <property type="entry name" value="DUF2061_membrane"/>
</dbReference>
<dbReference type="Gene3D" id="2.40.30.10">
    <property type="entry name" value="Translation factors"/>
    <property type="match status" value="2"/>
</dbReference>
<evidence type="ECO:0000313" key="14">
    <source>
        <dbReference type="Proteomes" id="UP000193978"/>
    </source>
</evidence>
<feature type="binding site" evidence="11">
    <location>
        <begin position="104"/>
        <end position="108"/>
    </location>
    <ligand>
        <name>GTP</name>
        <dbReference type="ChEBI" id="CHEBI:37565"/>
    </ligand>
</feature>
<dbReference type="Pfam" id="PF09834">
    <property type="entry name" value="DUF2061"/>
    <property type="match status" value="1"/>
</dbReference>
<dbReference type="SUPFAM" id="SSF50465">
    <property type="entry name" value="EF-Tu/eEF-1alpha/eIF2-gamma C-terminal domain"/>
    <property type="match status" value="1"/>
</dbReference>
<dbReference type="SUPFAM" id="SSF52540">
    <property type="entry name" value="P-loop containing nucleoside triphosphate hydrolases"/>
    <property type="match status" value="1"/>
</dbReference>
<dbReference type="Pfam" id="PF00009">
    <property type="entry name" value="GTP_EFTU"/>
    <property type="match status" value="1"/>
</dbReference>
<comment type="catalytic activity">
    <reaction evidence="1">
        <text>adenosine 5'-phosphosulfate + ATP = 3'-phosphoadenylyl sulfate + ADP + H(+)</text>
        <dbReference type="Rhea" id="RHEA:24152"/>
        <dbReference type="ChEBI" id="CHEBI:15378"/>
        <dbReference type="ChEBI" id="CHEBI:30616"/>
        <dbReference type="ChEBI" id="CHEBI:58243"/>
        <dbReference type="ChEBI" id="CHEBI:58339"/>
        <dbReference type="ChEBI" id="CHEBI:456216"/>
        <dbReference type="EC" id="2.7.1.25"/>
    </reaction>
</comment>
<dbReference type="GO" id="GO:0004020">
    <property type="term" value="F:adenylylsulfate kinase activity"/>
    <property type="evidence" value="ECO:0007669"/>
    <property type="project" value="UniProtKB-EC"/>
</dbReference>
<dbReference type="PRINTS" id="PR00315">
    <property type="entry name" value="ELONGATNFCT"/>
</dbReference>
<evidence type="ECO:0000256" key="8">
    <source>
        <dbReference type="ARBA" id="ARBA00023134"/>
    </source>
</evidence>
<dbReference type="InterPro" id="IPR031157">
    <property type="entry name" value="G_TR_CS"/>
</dbReference>
<evidence type="ECO:0000256" key="1">
    <source>
        <dbReference type="ARBA" id="ARBA00001823"/>
    </source>
</evidence>
<name>A0A1W6MZ33_9HYPH</name>
<dbReference type="InterPro" id="IPR027417">
    <property type="entry name" value="P-loop_NTPase"/>
</dbReference>
<dbReference type="GO" id="GO:0000103">
    <property type="term" value="P:sulfate assimilation"/>
    <property type="evidence" value="ECO:0007669"/>
    <property type="project" value="UniProtKB-UniRule"/>
</dbReference>
<dbReference type="NCBIfam" id="NF003478">
    <property type="entry name" value="PRK05124.1"/>
    <property type="match status" value="1"/>
</dbReference>
<dbReference type="InterPro" id="IPR000795">
    <property type="entry name" value="T_Tr_GTP-bd_dom"/>
</dbReference>
<dbReference type="InterPro" id="IPR009001">
    <property type="entry name" value="Transl_elong_EF1A/Init_IF2_C"/>
</dbReference>
<feature type="binding site" evidence="11">
    <location>
        <begin position="159"/>
        <end position="162"/>
    </location>
    <ligand>
        <name>GTP</name>
        <dbReference type="ChEBI" id="CHEBI:37565"/>
    </ligand>
</feature>
<dbReference type="GO" id="GO:0005525">
    <property type="term" value="F:GTP binding"/>
    <property type="evidence" value="ECO:0007669"/>
    <property type="project" value="UniProtKB-UniRule"/>
</dbReference>
<protein>
    <recommendedName>
        <fullName evidence="11">Sulfate adenylyltransferase subunit 1</fullName>
        <ecNumber evidence="11">2.7.7.4</ecNumber>
    </recommendedName>
    <alternativeName>
        <fullName evidence="11">ATP-sulfurylase large subunit</fullName>
    </alternativeName>
    <alternativeName>
        <fullName evidence="11">Sulfate adenylate transferase</fullName>
        <shortName evidence="11">SAT</shortName>
    </alternativeName>
</protein>
<dbReference type="CDD" id="cd04166">
    <property type="entry name" value="CysN_ATPS"/>
    <property type="match status" value="1"/>
</dbReference>
<dbReference type="Gene3D" id="3.40.50.300">
    <property type="entry name" value="P-loop containing nucleotide triphosphate hydrolases"/>
    <property type="match status" value="1"/>
</dbReference>
<keyword evidence="8 11" id="KW-0342">GTP-binding</keyword>
<evidence type="ECO:0000256" key="11">
    <source>
        <dbReference type="HAMAP-Rule" id="MF_00062"/>
    </source>
</evidence>
<dbReference type="UniPathway" id="UPA00140">
    <property type="reaction ID" value="UER00204"/>
</dbReference>
<dbReference type="NCBIfam" id="TIGR02034">
    <property type="entry name" value="CysN"/>
    <property type="match status" value="1"/>
</dbReference>
<organism evidence="13 14">
    <name type="scientific">Methylocystis bryophila</name>
    <dbReference type="NCBI Taxonomy" id="655015"/>
    <lineage>
        <taxon>Bacteria</taxon>
        <taxon>Pseudomonadati</taxon>
        <taxon>Pseudomonadota</taxon>
        <taxon>Alphaproteobacteria</taxon>
        <taxon>Hyphomicrobiales</taxon>
        <taxon>Methylocystaceae</taxon>
        <taxon>Methylocystis</taxon>
    </lineage>
</organism>
<evidence type="ECO:0000256" key="2">
    <source>
        <dbReference type="ARBA" id="ARBA00002357"/>
    </source>
</evidence>
<dbReference type="InterPro" id="IPR044139">
    <property type="entry name" value="CysN_NoDQ_III"/>
</dbReference>
<dbReference type="InterPro" id="IPR009000">
    <property type="entry name" value="Transl_B-barrel_sf"/>
</dbReference>
<dbReference type="EC" id="2.7.7.4" evidence="11"/>
<dbReference type="InterPro" id="IPR054696">
    <property type="entry name" value="GTP-eEF1A_C"/>
</dbReference>
<evidence type="ECO:0000256" key="10">
    <source>
        <dbReference type="ARBA" id="ARBA00049370"/>
    </source>
</evidence>
<feature type="binding site" evidence="11">
    <location>
        <begin position="25"/>
        <end position="32"/>
    </location>
    <ligand>
        <name>GTP</name>
        <dbReference type="ChEBI" id="CHEBI:37565"/>
    </ligand>
</feature>
<dbReference type="EMBL" id="CP019948">
    <property type="protein sequence ID" value="ARN82835.1"/>
    <property type="molecule type" value="Genomic_DNA"/>
</dbReference>
<dbReference type="PANTHER" id="PTHR23115">
    <property type="entry name" value="TRANSLATION FACTOR"/>
    <property type="match status" value="1"/>
</dbReference>
<evidence type="ECO:0000256" key="3">
    <source>
        <dbReference type="ARBA" id="ARBA00011760"/>
    </source>
</evidence>
<proteinExistence type="inferred from homology"/>
<comment type="subunit">
    <text evidence="3">Sulfate-activating enzymes, NodP and NodQ, may be physically associated.</text>
</comment>
<dbReference type="Pfam" id="PF22594">
    <property type="entry name" value="GTP-eEF1A_C"/>
    <property type="match status" value="1"/>
</dbReference>
<feature type="domain" description="Tr-type G" evidence="12">
    <location>
        <begin position="16"/>
        <end position="233"/>
    </location>
</feature>
<comment type="pathway">
    <text evidence="11">Sulfur metabolism; hydrogen sulfide biosynthesis; sulfite from sulfate: step 1/3.</text>
</comment>
<comment type="function">
    <text evidence="9">Proposed to provide activated sulfate for transfer to Nod factor. ATP sulfurylase may be the GTPase, regulating ATP sulfurylase activity.</text>
</comment>
<comment type="catalytic activity">
    <reaction evidence="10 11">
        <text>sulfate + ATP + H(+) = adenosine 5'-phosphosulfate + diphosphate</text>
        <dbReference type="Rhea" id="RHEA:18133"/>
        <dbReference type="ChEBI" id="CHEBI:15378"/>
        <dbReference type="ChEBI" id="CHEBI:16189"/>
        <dbReference type="ChEBI" id="CHEBI:30616"/>
        <dbReference type="ChEBI" id="CHEBI:33019"/>
        <dbReference type="ChEBI" id="CHEBI:58243"/>
        <dbReference type="EC" id="2.7.7.4"/>
    </reaction>
</comment>
<dbReference type="InterPro" id="IPR050100">
    <property type="entry name" value="TRAFAC_GTPase_members"/>
</dbReference>
<dbReference type="InterPro" id="IPR041757">
    <property type="entry name" value="CysN_GTP-bd"/>
</dbReference>
<keyword evidence="14" id="KW-1185">Reference proteome</keyword>
<comment type="function">
    <text evidence="2">APS kinase catalyzes the synthesis of activated sulfate.</text>
</comment>
<dbReference type="InterPro" id="IPR044138">
    <property type="entry name" value="CysN_II"/>
</dbReference>
<evidence type="ECO:0000256" key="5">
    <source>
        <dbReference type="ARBA" id="ARBA00022695"/>
    </source>
</evidence>
<keyword evidence="7 11" id="KW-0067">ATP-binding</keyword>
<dbReference type="GO" id="GO:0005524">
    <property type="term" value="F:ATP binding"/>
    <property type="evidence" value="ECO:0007669"/>
    <property type="project" value="UniProtKB-KW"/>
</dbReference>
<keyword evidence="5 11" id="KW-0548">Nucleotidyltransferase</keyword>
<comment type="function">
    <text evidence="11">With CysD forms the ATP sulfurylase (ATPS) that catalyzes the adenylation of sulfate producing adenosine 5'-phosphosulfate (APS) and diphosphate, the first enzymatic step in sulfur assimilation pathway. APS synthesis involves the formation of a high-energy phosphoric-sulfuric acid anhydride bond driven by GTP hydrolysis by CysN coupled to ATP hydrolysis by CysD.</text>
</comment>